<proteinExistence type="predicted"/>
<evidence type="ECO:0000256" key="1">
    <source>
        <dbReference type="SAM" id="Phobius"/>
    </source>
</evidence>
<reference evidence="2 3" key="1">
    <citation type="submission" date="2018-06" db="EMBL/GenBank/DDBJ databases">
        <title>Streptacidiphilus pinicola sp. nov., isolated from pine grove soil.</title>
        <authorList>
            <person name="Roh S.G."/>
            <person name="Park S."/>
            <person name="Kim M.-K."/>
            <person name="Yun B.-R."/>
            <person name="Park J."/>
            <person name="Kim M.J."/>
            <person name="Kim Y.S."/>
            <person name="Kim S.B."/>
        </authorList>
    </citation>
    <scope>NUCLEOTIDE SEQUENCE [LARGE SCALE GENOMIC DNA]</scope>
    <source>
        <strain evidence="2 3">MMS16-CNU450</strain>
    </source>
</reference>
<dbReference type="Proteomes" id="UP000248889">
    <property type="component" value="Unassembled WGS sequence"/>
</dbReference>
<feature type="transmembrane region" description="Helical" evidence="1">
    <location>
        <begin position="138"/>
        <end position="158"/>
    </location>
</feature>
<feature type="transmembrane region" description="Helical" evidence="1">
    <location>
        <begin position="84"/>
        <end position="102"/>
    </location>
</feature>
<protein>
    <submittedName>
        <fullName evidence="2">HdeD family acid-resistance protein</fullName>
    </submittedName>
</protein>
<organism evidence="2 3">
    <name type="scientific">Streptacidiphilus pinicola</name>
    <dbReference type="NCBI Taxonomy" id="2219663"/>
    <lineage>
        <taxon>Bacteria</taxon>
        <taxon>Bacillati</taxon>
        <taxon>Actinomycetota</taxon>
        <taxon>Actinomycetes</taxon>
        <taxon>Kitasatosporales</taxon>
        <taxon>Streptomycetaceae</taxon>
        <taxon>Streptacidiphilus</taxon>
    </lineage>
</organism>
<dbReference type="EMBL" id="QKYN01000008">
    <property type="protein sequence ID" value="RAG87294.1"/>
    <property type="molecule type" value="Genomic_DNA"/>
</dbReference>
<comment type="caution">
    <text evidence="2">The sequence shown here is derived from an EMBL/GenBank/DDBJ whole genome shotgun (WGS) entry which is preliminary data.</text>
</comment>
<evidence type="ECO:0000313" key="3">
    <source>
        <dbReference type="Proteomes" id="UP000248889"/>
    </source>
</evidence>
<sequence>MDVGSASVPPSEKDPGDLLGDVGRSWVWWLVSGLLTLVAGIILLSWPHATVRVVAIVIGLQLLLSGVIRFVRAFGQRDPADSSRALQVLLALLAVLAGVLVLRHQLQTVGFITILVALYWLVAGIVTLYLAIDRPIPHRGWIFGLGALGVAAGVVLLSSPVQSAVTLTRLLGVWLILIGVLDVLMAIVVRVTRRRTGPPSGPPG</sequence>
<feature type="transmembrane region" description="Helical" evidence="1">
    <location>
        <begin position="53"/>
        <end position="72"/>
    </location>
</feature>
<dbReference type="InterPro" id="IPR052712">
    <property type="entry name" value="Acid_resist_chaperone_HdeD"/>
</dbReference>
<keyword evidence="3" id="KW-1185">Reference proteome</keyword>
<gene>
    <name evidence="2" type="ORF">DN069_01825</name>
</gene>
<evidence type="ECO:0000313" key="2">
    <source>
        <dbReference type="EMBL" id="RAG87294.1"/>
    </source>
</evidence>
<dbReference type="Pfam" id="PF03729">
    <property type="entry name" value="DUF308"/>
    <property type="match status" value="2"/>
</dbReference>
<keyword evidence="1" id="KW-0812">Transmembrane</keyword>
<keyword evidence="1" id="KW-0472">Membrane</keyword>
<feature type="transmembrane region" description="Helical" evidence="1">
    <location>
        <begin position="26"/>
        <end position="46"/>
    </location>
</feature>
<dbReference type="OrthoDB" id="4338047at2"/>
<dbReference type="GO" id="GO:0005886">
    <property type="term" value="C:plasma membrane"/>
    <property type="evidence" value="ECO:0007669"/>
    <property type="project" value="TreeGrafter"/>
</dbReference>
<feature type="transmembrane region" description="Helical" evidence="1">
    <location>
        <begin position="109"/>
        <end position="132"/>
    </location>
</feature>
<name>A0A2X0IQ24_9ACTN</name>
<keyword evidence="1" id="KW-1133">Transmembrane helix</keyword>
<feature type="transmembrane region" description="Helical" evidence="1">
    <location>
        <begin position="170"/>
        <end position="189"/>
    </location>
</feature>
<dbReference type="RefSeq" id="WP_111498907.1">
    <property type="nucleotide sequence ID" value="NZ_QKYN01000008.1"/>
</dbReference>
<dbReference type="AlphaFoldDB" id="A0A2X0IQ24"/>
<dbReference type="InterPro" id="IPR005325">
    <property type="entry name" value="DUF308_memb"/>
</dbReference>
<accession>A0A2X0IQ24</accession>
<dbReference type="PANTHER" id="PTHR34989">
    <property type="entry name" value="PROTEIN HDED"/>
    <property type="match status" value="1"/>
</dbReference>
<dbReference type="PANTHER" id="PTHR34989:SF1">
    <property type="entry name" value="PROTEIN HDED"/>
    <property type="match status" value="1"/>
</dbReference>